<dbReference type="AlphaFoldDB" id="A0A7C9K8V5"/>
<sequence>ANFISGNNIELSDDNGAIEIATSADLTADSLTINNGGPTLNDNGIDMNDNRITNVGEAVDGGDAINLDYFDANRTRYYSVNDGGAIGGNFDNDGATGLNAIASGVDATASGDGAVAMGFGASAPIRDSLALGSGSVVDRALAPDSGFIPAGSATIEFNTTDKELLGAISVGDNDSYRQITNVADGTEAQDAVTVRQLQGAVGSVVETGIKYYRANSEDPDAIAAGDDSLAIGPNTVTNGDNGIGMGNGAIVGQMAPGGTAIGNNAEVLLSDGIAFGTEARSEAQQGIALGAGATVSHDQSVALGSNSVTEEAVATTGITIAGDSYTFAGTTPDSTISIGSEGNERTLTNVAAGRVSETSTDAINGSQLFAS</sequence>
<feature type="non-terminal residue" evidence="3">
    <location>
        <position position="1"/>
    </location>
</feature>
<evidence type="ECO:0000313" key="3">
    <source>
        <dbReference type="EMBL" id="NDL72279.1"/>
    </source>
</evidence>
<comment type="caution">
    <text evidence="3">The sequence shown here is derived from an EMBL/GenBank/DDBJ whole genome shotgun (WGS) entry which is preliminary data.</text>
</comment>
<organism evidence="3 4">
    <name type="scientific">Vreelandella alkaliphila</name>
    <dbReference type="NCBI Taxonomy" id="272774"/>
    <lineage>
        <taxon>Bacteria</taxon>
        <taxon>Pseudomonadati</taxon>
        <taxon>Pseudomonadota</taxon>
        <taxon>Gammaproteobacteria</taxon>
        <taxon>Oceanospirillales</taxon>
        <taxon>Halomonadaceae</taxon>
        <taxon>Vreelandella</taxon>
    </lineage>
</organism>
<proteinExistence type="predicted"/>
<reference evidence="3 4" key="1">
    <citation type="submission" date="2020-01" db="EMBL/GenBank/DDBJ databases">
        <title>Whole genome sequencing of Halomonas alkaliphila strain LS44.</title>
        <authorList>
            <person name="Kumar S."/>
            <person name="Paul D."/>
            <person name="Shouche Y."/>
            <person name="Suryavanshi M.V."/>
        </authorList>
    </citation>
    <scope>NUCLEOTIDE SEQUENCE [LARGE SCALE GENOMIC DNA]</scope>
    <source>
        <strain evidence="3 4">LS44</strain>
    </source>
</reference>
<feature type="domain" description="Trimeric autotransporter adhesin YadA-like head" evidence="1">
    <location>
        <begin position="257"/>
        <end position="279"/>
    </location>
</feature>
<dbReference type="Proteomes" id="UP000480312">
    <property type="component" value="Unassembled WGS sequence"/>
</dbReference>
<dbReference type="Gene3D" id="2.150.10.10">
    <property type="entry name" value="Serralysin-like metalloprotease, C-terminal"/>
    <property type="match status" value="2"/>
</dbReference>
<dbReference type="InterPro" id="IPR008635">
    <property type="entry name" value="Coiled_stalk_dom"/>
</dbReference>
<dbReference type="Pfam" id="PF05658">
    <property type="entry name" value="YadA_head"/>
    <property type="match status" value="4"/>
</dbReference>
<accession>A0A7C9K8V5</accession>
<feature type="domain" description="Trimeric autotransporter adhesin YadA-like head" evidence="1">
    <location>
        <begin position="223"/>
        <end position="249"/>
    </location>
</feature>
<dbReference type="GO" id="GO:0019867">
    <property type="term" value="C:outer membrane"/>
    <property type="evidence" value="ECO:0007669"/>
    <property type="project" value="InterPro"/>
</dbReference>
<feature type="non-terminal residue" evidence="3">
    <location>
        <position position="371"/>
    </location>
</feature>
<feature type="domain" description="Trimeric autotransporter adhesin YadA-like stalk" evidence="2">
    <location>
        <begin position="51"/>
        <end position="67"/>
    </location>
</feature>
<evidence type="ECO:0008006" key="5">
    <source>
        <dbReference type="Google" id="ProtNLM"/>
    </source>
</evidence>
<dbReference type="InterPro" id="IPR008640">
    <property type="entry name" value="Adhesin_Head_dom"/>
</dbReference>
<dbReference type="Pfam" id="PF05662">
    <property type="entry name" value="YadA_stalk"/>
    <property type="match status" value="3"/>
</dbReference>
<feature type="domain" description="Trimeric autotransporter adhesin YadA-like head" evidence="1">
    <location>
        <begin position="95"/>
        <end position="121"/>
    </location>
</feature>
<evidence type="ECO:0000259" key="2">
    <source>
        <dbReference type="Pfam" id="PF05662"/>
    </source>
</evidence>
<protein>
    <recommendedName>
        <fullName evidence="5">Adhesin</fullName>
    </recommendedName>
</protein>
<dbReference type="SUPFAM" id="SSF101967">
    <property type="entry name" value="Adhesin YadA, collagen-binding domain"/>
    <property type="match status" value="2"/>
</dbReference>
<name>A0A7C9K8V5_9GAMM</name>
<dbReference type="EMBL" id="JAAEHK010000067">
    <property type="protein sequence ID" value="NDL72279.1"/>
    <property type="molecule type" value="Genomic_DNA"/>
</dbReference>
<evidence type="ECO:0000259" key="1">
    <source>
        <dbReference type="Pfam" id="PF05658"/>
    </source>
</evidence>
<evidence type="ECO:0000313" key="4">
    <source>
        <dbReference type="Proteomes" id="UP000480312"/>
    </source>
</evidence>
<gene>
    <name evidence="3" type="ORF">GPL32_17405</name>
</gene>
<dbReference type="Gene3D" id="2.20.70.140">
    <property type="match status" value="1"/>
</dbReference>
<feature type="domain" description="Trimeric autotransporter adhesin YadA-like stalk" evidence="2">
    <location>
        <begin position="178"/>
        <end position="208"/>
    </location>
</feature>
<dbReference type="Gene3D" id="1.20.5.170">
    <property type="match status" value="1"/>
</dbReference>
<dbReference type="InterPro" id="IPR011049">
    <property type="entry name" value="Serralysin-like_metalloprot_C"/>
</dbReference>
<feature type="domain" description="Trimeric autotransporter adhesin YadA-like head" evidence="1">
    <location>
        <begin position="283"/>
        <end position="307"/>
    </location>
</feature>
<feature type="domain" description="Trimeric autotransporter adhesin YadA-like stalk" evidence="2">
    <location>
        <begin position="347"/>
        <end position="370"/>
    </location>
</feature>